<dbReference type="Proteomes" id="UP001652661">
    <property type="component" value="Chromosome 3R"/>
</dbReference>
<evidence type="ECO:0000256" key="2">
    <source>
        <dbReference type="ARBA" id="ARBA00022722"/>
    </source>
</evidence>
<reference evidence="10" key="1">
    <citation type="submission" date="2025-08" db="UniProtKB">
        <authorList>
            <consortium name="RefSeq"/>
        </authorList>
    </citation>
    <scope>IDENTIFICATION</scope>
    <source>
        <strain evidence="10">14028-0561.14</strain>
        <tissue evidence="10">Whole fly</tissue>
    </source>
</reference>
<dbReference type="SMART" id="SM00892">
    <property type="entry name" value="Endonuclease_NS"/>
    <property type="match status" value="1"/>
</dbReference>
<dbReference type="AlphaFoldDB" id="A0A6P4IS71"/>
<evidence type="ECO:0000313" key="10">
    <source>
        <dbReference type="RefSeq" id="XP_017031340.1"/>
    </source>
</evidence>
<evidence type="ECO:0000256" key="5">
    <source>
        <dbReference type="PIRSR" id="PIRSR640255-2"/>
    </source>
</evidence>
<keyword evidence="5" id="KW-0479">Metal-binding</keyword>
<dbReference type="GO" id="GO:0000014">
    <property type="term" value="F:single-stranded DNA endodeoxyribonuclease activity"/>
    <property type="evidence" value="ECO:0007669"/>
    <property type="project" value="TreeGrafter"/>
</dbReference>
<evidence type="ECO:0000259" key="8">
    <source>
        <dbReference type="SMART" id="SM00892"/>
    </source>
</evidence>
<dbReference type="SUPFAM" id="SSF54060">
    <property type="entry name" value="His-Me finger endonucleases"/>
    <property type="match status" value="1"/>
</dbReference>
<feature type="binding site" evidence="5">
    <location>
        <position position="235"/>
    </location>
    <ligand>
        <name>Mg(2+)</name>
        <dbReference type="ChEBI" id="CHEBI:18420"/>
        <note>catalytic</note>
    </ligand>
</feature>
<dbReference type="Gene3D" id="3.40.570.10">
    <property type="entry name" value="Extracellular Endonuclease, subunit A"/>
    <property type="match status" value="1"/>
</dbReference>
<accession>A0A6P4IS71</accession>
<dbReference type="InterPro" id="IPR040255">
    <property type="entry name" value="Non-specific_endonuclease"/>
</dbReference>
<dbReference type="GO" id="GO:0005634">
    <property type="term" value="C:nucleus"/>
    <property type="evidence" value="ECO:0007669"/>
    <property type="project" value="TreeGrafter"/>
</dbReference>
<dbReference type="GO" id="GO:0004521">
    <property type="term" value="F:RNA endonuclease activity"/>
    <property type="evidence" value="ECO:0007669"/>
    <property type="project" value="TreeGrafter"/>
</dbReference>
<dbReference type="SMART" id="SM00477">
    <property type="entry name" value="NUC"/>
    <property type="match status" value="1"/>
</dbReference>
<dbReference type="PANTHER" id="PTHR13966">
    <property type="entry name" value="ENDONUCLEASE RELATED"/>
    <property type="match status" value="1"/>
</dbReference>
<evidence type="ECO:0000259" key="7">
    <source>
        <dbReference type="SMART" id="SM00477"/>
    </source>
</evidence>
<dbReference type="OrthoDB" id="8194122at2759"/>
<feature type="signal peptide" evidence="6">
    <location>
        <begin position="1"/>
        <end position="22"/>
    </location>
</feature>
<gene>
    <name evidence="10" type="primary">LOC108080945</name>
</gene>
<organism evidence="9 10">
    <name type="scientific">Drosophila kikkawai</name>
    <name type="common">Fruit fly</name>
    <dbReference type="NCBI Taxonomy" id="30033"/>
    <lineage>
        <taxon>Eukaryota</taxon>
        <taxon>Metazoa</taxon>
        <taxon>Ecdysozoa</taxon>
        <taxon>Arthropoda</taxon>
        <taxon>Hexapoda</taxon>
        <taxon>Insecta</taxon>
        <taxon>Pterygota</taxon>
        <taxon>Neoptera</taxon>
        <taxon>Endopterygota</taxon>
        <taxon>Diptera</taxon>
        <taxon>Brachycera</taxon>
        <taxon>Muscomorpha</taxon>
        <taxon>Ephydroidea</taxon>
        <taxon>Drosophilidae</taxon>
        <taxon>Drosophila</taxon>
        <taxon>Sophophora</taxon>
    </lineage>
</organism>
<dbReference type="GO" id="GO:0006309">
    <property type="term" value="P:apoptotic DNA fragmentation"/>
    <property type="evidence" value="ECO:0007669"/>
    <property type="project" value="TreeGrafter"/>
</dbReference>
<keyword evidence="2" id="KW-0540">Nuclease</keyword>
<name>A0A6P4IS71_DROKI</name>
<dbReference type="GeneID" id="108080945"/>
<feature type="domain" description="DNA/RNA non-specific endonuclease/pyrophosphatase/phosphodiesterase" evidence="8">
    <location>
        <begin position="124"/>
        <end position="351"/>
    </location>
</feature>
<dbReference type="GO" id="GO:0005743">
    <property type="term" value="C:mitochondrial inner membrane"/>
    <property type="evidence" value="ECO:0007669"/>
    <property type="project" value="TreeGrafter"/>
</dbReference>
<sequence>MNESRFLWLSLGLILFLGKARASCLIPKDTMATNHAFLSFENNVWDILHSDTVPVSRSIYLLCGGRAAPQRFDCDVYGSFTPALPTSNCAKPFKPTVREDSNDPTCKTPPLAMYVVGYEYGGRFLEIYRSCYHKTQYAAQFSIHKVYRSFDSASRHPLGFTTDRAMRVKEAAAFKNENIYNCFEADLGQGQSYMAQGSCLFNRGHLTAVADFPFEQLQRSTYKLRNVVPQYAAVNNGNWKAVESWVRRLLDRKNYDVVKVCTGALEVQQLQNTQSHQMTPIYLLNNKIPVPKWTYKIVSHLSGAKYVVITYNDVYATRRPDPRSFCKIIGCDSDLSKDGVGFTFCCKPREFITDNLVHLTGVC</sequence>
<dbReference type="InterPro" id="IPR020821">
    <property type="entry name" value="ENPP1-3/EXOG-like_nuc-like"/>
</dbReference>
<evidence type="ECO:0000256" key="6">
    <source>
        <dbReference type="SAM" id="SignalP"/>
    </source>
</evidence>
<keyword evidence="3" id="KW-0255">Endonuclease</keyword>
<evidence type="ECO:0000256" key="3">
    <source>
        <dbReference type="ARBA" id="ARBA00022759"/>
    </source>
</evidence>
<dbReference type="InterPro" id="IPR044925">
    <property type="entry name" value="His-Me_finger_sf"/>
</dbReference>
<dbReference type="RefSeq" id="XP_017031340.1">
    <property type="nucleotide sequence ID" value="XM_017175851.3"/>
</dbReference>
<keyword evidence="6" id="KW-0732">Signal</keyword>
<dbReference type="PANTHER" id="PTHR13966:SF17">
    <property type="entry name" value="ENDONUCLEASE-RELATED"/>
    <property type="match status" value="1"/>
</dbReference>
<feature type="chain" id="PRO_5028051100" description="Nuclease EXOG, mitochondrial" evidence="6">
    <location>
        <begin position="23"/>
        <end position="363"/>
    </location>
</feature>
<dbReference type="GO" id="GO:0003676">
    <property type="term" value="F:nucleic acid binding"/>
    <property type="evidence" value="ECO:0007669"/>
    <property type="project" value="InterPro"/>
</dbReference>
<dbReference type="Pfam" id="PF01223">
    <property type="entry name" value="Endonuclease_NS"/>
    <property type="match status" value="1"/>
</dbReference>
<evidence type="ECO:0000256" key="4">
    <source>
        <dbReference type="PIRSR" id="PIRSR640255-1"/>
    </source>
</evidence>
<feature type="active site" description="Proton acceptor" evidence="4">
    <location>
        <position position="205"/>
    </location>
</feature>
<proteinExistence type="inferred from homology"/>
<dbReference type="InterPro" id="IPR001604">
    <property type="entry name" value="Endo_G_ENPP1-like_dom"/>
</dbReference>
<comment type="similarity">
    <text evidence="1">Belongs to the DNA/RNA non-specific endonuclease family.</text>
</comment>
<dbReference type="InterPro" id="IPR044929">
    <property type="entry name" value="DNA/RNA_non-sp_Endonuclease_sf"/>
</dbReference>
<evidence type="ECO:0000256" key="1">
    <source>
        <dbReference type="ARBA" id="ARBA00010052"/>
    </source>
</evidence>
<dbReference type="GO" id="GO:0046872">
    <property type="term" value="F:metal ion binding"/>
    <property type="evidence" value="ECO:0007669"/>
    <property type="project" value="UniProtKB-KW"/>
</dbReference>
<evidence type="ECO:0000313" key="9">
    <source>
        <dbReference type="Proteomes" id="UP001652661"/>
    </source>
</evidence>
<evidence type="ECO:0008006" key="11">
    <source>
        <dbReference type="Google" id="ProtNLM"/>
    </source>
</evidence>
<protein>
    <recommendedName>
        <fullName evidence="11">Nuclease EXOG, mitochondrial</fullName>
    </recommendedName>
</protein>
<keyword evidence="9" id="KW-1185">Reference proteome</keyword>
<feature type="domain" description="ENPP1-3/EXOG-like endonuclease/phosphodiesterase" evidence="7">
    <location>
        <begin position="155"/>
        <end position="338"/>
    </location>
</feature>
<keyword evidence="3" id="KW-0378">Hydrolase</keyword>